<dbReference type="InterPro" id="IPR005225">
    <property type="entry name" value="Small_GTP-bd"/>
</dbReference>
<dbReference type="InterPro" id="IPR027417">
    <property type="entry name" value="P-loop_NTPase"/>
</dbReference>
<dbReference type="PROSITE" id="PS51722">
    <property type="entry name" value="G_TR_2"/>
    <property type="match status" value="1"/>
</dbReference>
<proteinExistence type="predicted"/>
<dbReference type="PRINTS" id="PR01037">
    <property type="entry name" value="TCRTETOQM"/>
</dbReference>
<dbReference type="SUPFAM" id="SSF52540">
    <property type="entry name" value="P-loop containing nucleoside triphosphate hydrolases"/>
    <property type="match status" value="1"/>
</dbReference>
<dbReference type="InterPro" id="IPR000640">
    <property type="entry name" value="EFG_V-like"/>
</dbReference>
<comment type="caution">
    <text evidence="6">The sequence shown here is derived from an EMBL/GenBank/DDBJ whole genome shotgun (WGS) entry which is preliminary data.</text>
</comment>
<gene>
    <name evidence="6" type="ORF">Aau02nite_44990</name>
</gene>
<dbReference type="InterPro" id="IPR014721">
    <property type="entry name" value="Ribsml_uS5_D2-typ_fold_subgr"/>
</dbReference>
<accession>A0A919SG55</accession>
<dbReference type="PROSITE" id="PS00301">
    <property type="entry name" value="G_TR_1"/>
    <property type="match status" value="1"/>
</dbReference>
<feature type="domain" description="Tr-type G" evidence="5">
    <location>
        <begin position="1"/>
        <end position="244"/>
    </location>
</feature>
<dbReference type="PANTHER" id="PTHR43261:SF1">
    <property type="entry name" value="RIBOSOME-RELEASING FACTOR 2, MITOCHONDRIAL"/>
    <property type="match status" value="1"/>
</dbReference>
<dbReference type="SUPFAM" id="SSF54980">
    <property type="entry name" value="EF-G C-terminal domain-like"/>
    <property type="match status" value="2"/>
</dbReference>
<dbReference type="NCBIfam" id="TIGR00231">
    <property type="entry name" value="small_GTP"/>
    <property type="match status" value="1"/>
</dbReference>
<sequence>MPTLNLGILAHVDAGKTSLTERLLFAHGAVATLGSVDAGSTTTDSGALERERGITIRSAVASFPLGALRVNLIDTPGHPDFIAEVERALAVLDGAVLVLSAVEGVQAQTRVLMRSLRRLGIPTLIFVNKVDRTGARGDALLADIRAKLRVGVVALNAVRDAGTATARTVPRAWEHEAAETLADHDDDLLAQLLDGRAPDPAYVREVLAAQTAAGHVHPVFFGSATTGAGTAPLADGIAMLLRPRPATATGTRGLVFAVERDPGGEKVAYLRLFAGAVRARQRVVLHRPRPDGTFGEIRGRVSTLEVVGSTGTELAAGAIARVHGLGGVRVGDRLGPADGPAPAPQFSPPSLESLVRPRDPAQQVRLHAALTALADEDPLIRVRTVPGGGTSVLLYGAVQREVLADRLARDFALAAEFGEIRPVYFERPAGVGEHVIALDPRRPNDFWATVGLRVEPGPPGSGLRYRREVQPGAVPKAFHRATEEAVRRTLEQGLSGWEVVDCTVTVIRTGFKAPSSTAADFRGLTPVVLLRALREAGTRVCEPCQAFEAEVPAGALSAVLGRLAGLGADVTGSAEREASWVVTGLVPARLMHELTAALPGLTHGEGAVWSRPGPDRPLRGPAPSRPRADGNPLNYEEYRRFLSARPPQAATPTAPSSGGISAGHSGRANR</sequence>
<dbReference type="Pfam" id="PF03764">
    <property type="entry name" value="EFG_IV"/>
    <property type="match status" value="1"/>
</dbReference>
<dbReference type="InterPro" id="IPR005517">
    <property type="entry name" value="Transl_elong_EFG/EF2_IV"/>
</dbReference>
<evidence type="ECO:0000256" key="3">
    <source>
        <dbReference type="ARBA" id="ARBA00023134"/>
    </source>
</evidence>
<evidence type="ECO:0000313" key="7">
    <source>
        <dbReference type="Proteomes" id="UP000681340"/>
    </source>
</evidence>
<dbReference type="Gene3D" id="3.30.70.870">
    <property type="entry name" value="Elongation Factor G (Translational Gtpase), domain 3"/>
    <property type="match status" value="1"/>
</dbReference>
<name>A0A919SG55_9ACTN</name>
<dbReference type="Gene3D" id="3.40.50.300">
    <property type="entry name" value="P-loop containing nucleotide triphosphate hydrolases"/>
    <property type="match status" value="1"/>
</dbReference>
<dbReference type="PRINTS" id="PR00315">
    <property type="entry name" value="ELONGATNFCT"/>
</dbReference>
<dbReference type="RefSeq" id="WP_212990497.1">
    <property type="nucleotide sequence ID" value="NZ_BAABEA010000052.1"/>
</dbReference>
<dbReference type="Gene3D" id="2.40.30.10">
    <property type="entry name" value="Translation factors"/>
    <property type="match status" value="1"/>
</dbReference>
<keyword evidence="7" id="KW-1185">Reference proteome</keyword>
<dbReference type="Gene3D" id="3.30.230.10">
    <property type="match status" value="1"/>
</dbReference>
<dbReference type="InterPro" id="IPR035647">
    <property type="entry name" value="EFG_III/V"/>
</dbReference>
<evidence type="ECO:0000256" key="4">
    <source>
        <dbReference type="SAM" id="MobiDB-lite"/>
    </source>
</evidence>
<reference evidence="6" key="1">
    <citation type="submission" date="2021-03" db="EMBL/GenBank/DDBJ databases">
        <title>Whole genome shotgun sequence of Actinoplanes auranticolor NBRC 12245.</title>
        <authorList>
            <person name="Komaki H."/>
            <person name="Tamura T."/>
        </authorList>
    </citation>
    <scope>NUCLEOTIDE SEQUENCE</scope>
    <source>
        <strain evidence="6">NBRC 12245</strain>
    </source>
</reference>
<dbReference type="InterPro" id="IPR009000">
    <property type="entry name" value="Transl_B-barrel_sf"/>
</dbReference>
<evidence type="ECO:0000256" key="2">
    <source>
        <dbReference type="ARBA" id="ARBA00022917"/>
    </source>
</evidence>
<dbReference type="GO" id="GO:0032790">
    <property type="term" value="P:ribosome disassembly"/>
    <property type="evidence" value="ECO:0007669"/>
    <property type="project" value="TreeGrafter"/>
</dbReference>
<dbReference type="Proteomes" id="UP000681340">
    <property type="component" value="Unassembled WGS sequence"/>
</dbReference>
<dbReference type="GO" id="GO:0003924">
    <property type="term" value="F:GTPase activity"/>
    <property type="evidence" value="ECO:0007669"/>
    <property type="project" value="InterPro"/>
</dbReference>
<protein>
    <submittedName>
        <fullName evidence="6">Tetracycline resistance protein</fullName>
    </submittedName>
</protein>
<dbReference type="GO" id="GO:0005525">
    <property type="term" value="F:GTP binding"/>
    <property type="evidence" value="ECO:0007669"/>
    <property type="project" value="UniProtKB-KW"/>
</dbReference>
<feature type="compositionally biased region" description="Low complexity" evidence="4">
    <location>
        <begin position="643"/>
        <end position="657"/>
    </location>
</feature>
<keyword evidence="3" id="KW-0342">GTP-binding</keyword>
<dbReference type="EMBL" id="BOQL01000036">
    <property type="protein sequence ID" value="GIM71240.1"/>
    <property type="molecule type" value="Genomic_DNA"/>
</dbReference>
<evidence type="ECO:0000256" key="1">
    <source>
        <dbReference type="ARBA" id="ARBA00022741"/>
    </source>
</evidence>
<feature type="region of interest" description="Disordered" evidence="4">
    <location>
        <begin position="333"/>
        <end position="358"/>
    </location>
</feature>
<feature type="region of interest" description="Disordered" evidence="4">
    <location>
        <begin position="603"/>
        <end position="670"/>
    </location>
</feature>
<organism evidence="6 7">
    <name type="scientific">Actinoplanes auranticolor</name>
    <dbReference type="NCBI Taxonomy" id="47988"/>
    <lineage>
        <taxon>Bacteria</taxon>
        <taxon>Bacillati</taxon>
        <taxon>Actinomycetota</taxon>
        <taxon>Actinomycetes</taxon>
        <taxon>Micromonosporales</taxon>
        <taxon>Micromonosporaceae</taxon>
        <taxon>Actinoplanes</taxon>
    </lineage>
</organism>
<dbReference type="SMART" id="SM00889">
    <property type="entry name" value="EFG_IV"/>
    <property type="match status" value="1"/>
</dbReference>
<dbReference type="SUPFAM" id="SSF54211">
    <property type="entry name" value="Ribosomal protein S5 domain 2-like"/>
    <property type="match status" value="1"/>
</dbReference>
<dbReference type="Pfam" id="PF00009">
    <property type="entry name" value="GTP_EFTU"/>
    <property type="match status" value="1"/>
</dbReference>
<dbReference type="InterPro" id="IPR031157">
    <property type="entry name" value="G_TR_CS"/>
</dbReference>
<keyword evidence="1" id="KW-0547">Nucleotide-binding</keyword>
<dbReference type="InterPro" id="IPR020568">
    <property type="entry name" value="Ribosomal_Su5_D2-typ_SF"/>
</dbReference>
<dbReference type="Pfam" id="PF00679">
    <property type="entry name" value="EFG_C"/>
    <property type="match status" value="1"/>
</dbReference>
<dbReference type="SUPFAM" id="SSF50447">
    <property type="entry name" value="Translation proteins"/>
    <property type="match status" value="1"/>
</dbReference>
<dbReference type="PANTHER" id="PTHR43261">
    <property type="entry name" value="TRANSLATION ELONGATION FACTOR G-RELATED"/>
    <property type="match status" value="1"/>
</dbReference>
<dbReference type="InterPro" id="IPR000795">
    <property type="entry name" value="T_Tr_GTP-bd_dom"/>
</dbReference>
<dbReference type="GO" id="GO:0006412">
    <property type="term" value="P:translation"/>
    <property type="evidence" value="ECO:0007669"/>
    <property type="project" value="UniProtKB-KW"/>
</dbReference>
<dbReference type="AlphaFoldDB" id="A0A919SG55"/>
<evidence type="ECO:0000313" key="6">
    <source>
        <dbReference type="EMBL" id="GIM71240.1"/>
    </source>
</evidence>
<keyword evidence="2" id="KW-0648">Protein biosynthesis</keyword>
<evidence type="ECO:0000259" key="5">
    <source>
        <dbReference type="PROSITE" id="PS51722"/>
    </source>
</evidence>